<dbReference type="Pfam" id="PF13460">
    <property type="entry name" value="NAD_binding_10"/>
    <property type="match status" value="1"/>
</dbReference>
<dbReference type="PANTHER" id="PTHR43355">
    <property type="entry name" value="FLAVIN REDUCTASE (NADPH)"/>
    <property type="match status" value="1"/>
</dbReference>
<evidence type="ECO:0000313" key="3">
    <source>
        <dbReference type="Proteomes" id="UP000767291"/>
    </source>
</evidence>
<dbReference type="PANTHER" id="PTHR43355:SF2">
    <property type="entry name" value="FLAVIN REDUCTASE (NADPH)"/>
    <property type="match status" value="1"/>
</dbReference>
<proteinExistence type="predicted"/>
<dbReference type="RefSeq" id="WP_209456434.1">
    <property type="nucleotide sequence ID" value="NZ_BAAACS010000002.1"/>
</dbReference>
<evidence type="ECO:0000313" key="2">
    <source>
        <dbReference type="EMBL" id="MBP1854928.1"/>
    </source>
</evidence>
<name>A0ABS4EAF4_9FIRM</name>
<protein>
    <submittedName>
        <fullName evidence="2">NADH-flavin reductase</fullName>
    </submittedName>
</protein>
<dbReference type="InterPro" id="IPR036291">
    <property type="entry name" value="NAD(P)-bd_dom_sf"/>
</dbReference>
<evidence type="ECO:0000259" key="1">
    <source>
        <dbReference type="Pfam" id="PF13460"/>
    </source>
</evidence>
<organism evidence="2 3">
    <name type="scientific">Metaclostridioides mangenotii</name>
    <dbReference type="NCBI Taxonomy" id="1540"/>
    <lineage>
        <taxon>Bacteria</taxon>
        <taxon>Bacillati</taxon>
        <taxon>Bacillota</taxon>
        <taxon>Clostridia</taxon>
        <taxon>Peptostreptococcales</taxon>
        <taxon>Peptostreptococcaceae</taxon>
        <taxon>Metaclostridioides</taxon>
    </lineage>
</organism>
<dbReference type="Proteomes" id="UP000767291">
    <property type="component" value="Unassembled WGS sequence"/>
</dbReference>
<dbReference type="InterPro" id="IPR051606">
    <property type="entry name" value="Polyketide_Oxido-like"/>
</dbReference>
<accession>A0ABS4EAF4</accession>
<sequence length="211" mass="23247">MKIAVIGATGKQGSLLLEESIKRGHDTSAIVRKDNGNINNKAGLIVRDILDINYSDLKEFDVIVDALGFWTEETLPLHYTSLKHFADVLSGKENRLLVVGGAGSLYVDKELKTRLMDTPDFPDDYMPIAVNMGKAFDEIKTRNDVKWTYLSPAANFVADGVRTGSYKVGGDILTLNSKGESEISYADFAVAMIDEAENAKHIQERFSVVSK</sequence>
<dbReference type="InterPro" id="IPR016040">
    <property type="entry name" value="NAD(P)-bd_dom"/>
</dbReference>
<comment type="caution">
    <text evidence="2">The sequence shown here is derived from an EMBL/GenBank/DDBJ whole genome shotgun (WGS) entry which is preliminary data.</text>
</comment>
<reference evidence="2 3" key="1">
    <citation type="submission" date="2021-03" db="EMBL/GenBank/DDBJ databases">
        <title>Genomic Encyclopedia of Type Strains, Phase IV (KMG-IV): sequencing the most valuable type-strain genomes for metagenomic binning, comparative biology and taxonomic classification.</title>
        <authorList>
            <person name="Goeker M."/>
        </authorList>
    </citation>
    <scope>NUCLEOTIDE SEQUENCE [LARGE SCALE GENOMIC DNA]</scope>
    <source>
        <strain evidence="2 3">DSM 1289</strain>
    </source>
</reference>
<dbReference type="EMBL" id="JAGGJX010000002">
    <property type="protein sequence ID" value="MBP1854928.1"/>
    <property type="molecule type" value="Genomic_DNA"/>
</dbReference>
<dbReference type="SUPFAM" id="SSF51735">
    <property type="entry name" value="NAD(P)-binding Rossmann-fold domains"/>
    <property type="match status" value="1"/>
</dbReference>
<dbReference type="Gene3D" id="3.40.50.720">
    <property type="entry name" value="NAD(P)-binding Rossmann-like Domain"/>
    <property type="match status" value="1"/>
</dbReference>
<feature type="domain" description="NAD(P)-binding" evidence="1">
    <location>
        <begin position="7"/>
        <end position="195"/>
    </location>
</feature>
<gene>
    <name evidence="2" type="ORF">J2Z43_001321</name>
</gene>
<keyword evidence="3" id="KW-1185">Reference proteome</keyword>